<dbReference type="Proteomes" id="UP001054945">
    <property type="component" value="Unassembled WGS sequence"/>
</dbReference>
<dbReference type="AlphaFoldDB" id="A0AAV4W409"/>
<keyword evidence="2" id="KW-1185">Reference proteome</keyword>
<comment type="caution">
    <text evidence="1">The sequence shown here is derived from an EMBL/GenBank/DDBJ whole genome shotgun (WGS) entry which is preliminary data.</text>
</comment>
<proteinExistence type="predicted"/>
<evidence type="ECO:0000313" key="1">
    <source>
        <dbReference type="EMBL" id="GIY77412.1"/>
    </source>
</evidence>
<protein>
    <submittedName>
        <fullName evidence="1">Uncharacterized protein</fullName>
    </submittedName>
</protein>
<evidence type="ECO:0000313" key="2">
    <source>
        <dbReference type="Proteomes" id="UP001054945"/>
    </source>
</evidence>
<reference evidence="1 2" key="1">
    <citation type="submission" date="2021-06" db="EMBL/GenBank/DDBJ databases">
        <title>Caerostris extrusa draft genome.</title>
        <authorList>
            <person name="Kono N."/>
            <person name="Arakawa K."/>
        </authorList>
    </citation>
    <scope>NUCLEOTIDE SEQUENCE [LARGE SCALE GENOMIC DNA]</scope>
</reference>
<accession>A0AAV4W409</accession>
<sequence>MDTTDTTSTILANMAMPVLTDQLTTLQLLLQLQSMHTKAIVASAPVYSHKAYAAPAPVYSHKAVVAPAPIYVQKLLQPILTNPSTCLSTQSCHPHLWTQVRGSWILFIPPLELVPQHKPLCNNYEEEVLAICPKQAARCHIGCWKEDHRCLEFGSGLVN</sequence>
<dbReference type="EMBL" id="BPLR01015621">
    <property type="protein sequence ID" value="GIY77412.1"/>
    <property type="molecule type" value="Genomic_DNA"/>
</dbReference>
<name>A0AAV4W409_CAEEX</name>
<gene>
    <name evidence="1" type="ORF">CEXT_19991</name>
</gene>
<organism evidence="1 2">
    <name type="scientific">Caerostris extrusa</name>
    <name type="common">Bark spider</name>
    <name type="synonym">Caerostris bankana</name>
    <dbReference type="NCBI Taxonomy" id="172846"/>
    <lineage>
        <taxon>Eukaryota</taxon>
        <taxon>Metazoa</taxon>
        <taxon>Ecdysozoa</taxon>
        <taxon>Arthropoda</taxon>
        <taxon>Chelicerata</taxon>
        <taxon>Arachnida</taxon>
        <taxon>Araneae</taxon>
        <taxon>Araneomorphae</taxon>
        <taxon>Entelegynae</taxon>
        <taxon>Araneoidea</taxon>
        <taxon>Araneidae</taxon>
        <taxon>Caerostris</taxon>
    </lineage>
</organism>